<accession>A0A154QGD5</accession>
<evidence type="ECO:0000313" key="3">
    <source>
        <dbReference type="Proteomes" id="UP000076131"/>
    </source>
</evidence>
<reference evidence="2 3" key="1">
    <citation type="journal article" date="2016" name="MBio">
        <title>Lateral Gene Transfer in a Heavy Metal-Contaminated-Groundwater Microbial Community.</title>
        <authorList>
            <person name="Hemme C.L."/>
            <person name="Green S.J."/>
            <person name="Rishishwar L."/>
            <person name="Prakash O."/>
            <person name="Pettenato A."/>
            <person name="Chakraborty R."/>
            <person name="Deutschbauer A.M."/>
            <person name="Van Nostrand J.D."/>
            <person name="Wu L."/>
            <person name="He Z."/>
            <person name="Jordan I.K."/>
            <person name="Hazen T.C."/>
            <person name="Arkin A.P."/>
            <person name="Kostka J.E."/>
            <person name="Zhou J."/>
        </authorList>
    </citation>
    <scope>NUCLEOTIDE SEQUENCE [LARGE SCALE GENOMIC DNA]</scope>
    <source>
        <strain evidence="2 3">FW104-T7</strain>
    </source>
</reference>
<proteinExistence type="predicted"/>
<comment type="caution">
    <text evidence="2">The sequence shown here is derived from an EMBL/GenBank/DDBJ whole genome shotgun (WGS) entry which is preliminary data.</text>
</comment>
<dbReference type="STRING" id="416169.RHOFW104T7_18085"/>
<evidence type="ECO:0008006" key="4">
    <source>
        <dbReference type="Google" id="ProtNLM"/>
    </source>
</evidence>
<protein>
    <recommendedName>
        <fullName evidence="4">Signal peptidase</fullName>
    </recommendedName>
</protein>
<keyword evidence="1" id="KW-0732">Signal</keyword>
<sequence length="98" mass="9782">MNYDSLLKVALAGALTLGVASVATASPAPNGANDTKSANMAMVKCYGINAAHKNDCKSPGHSCAGQDSKARDANAFVALPAGLCEKIDGGSTTPTEKG</sequence>
<name>A0A154QGD5_9GAMM</name>
<evidence type="ECO:0000256" key="1">
    <source>
        <dbReference type="SAM" id="SignalP"/>
    </source>
</evidence>
<dbReference type="Pfam" id="PF10048">
    <property type="entry name" value="DUF2282"/>
    <property type="match status" value="1"/>
</dbReference>
<keyword evidence="3" id="KW-1185">Reference proteome</keyword>
<dbReference type="eggNOG" id="COG5572">
    <property type="taxonomic scope" value="Bacteria"/>
</dbReference>
<dbReference type="InterPro" id="IPR018740">
    <property type="entry name" value="DUF2282_membr"/>
</dbReference>
<gene>
    <name evidence="2" type="ORF">RHOFW104T7_18085</name>
</gene>
<evidence type="ECO:0000313" key="2">
    <source>
        <dbReference type="EMBL" id="KZC22712.1"/>
    </source>
</evidence>
<feature type="signal peptide" evidence="1">
    <location>
        <begin position="1"/>
        <end position="25"/>
    </location>
</feature>
<organism evidence="2 3">
    <name type="scientific">Rhodanobacter thiooxydans</name>
    <dbReference type="NCBI Taxonomy" id="416169"/>
    <lineage>
        <taxon>Bacteria</taxon>
        <taxon>Pseudomonadati</taxon>
        <taxon>Pseudomonadota</taxon>
        <taxon>Gammaproteobacteria</taxon>
        <taxon>Lysobacterales</taxon>
        <taxon>Rhodanobacteraceae</taxon>
        <taxon>Rhodanobacter</taxon>
    </lineage>
</organism>
<dbReference type="Proteomes" id="UP000076131">
    <property type="component" value="Unassembled WGS sequence"/>
</dbReference>
<dbReference type="EMBL" id="LVJS01000054">
    <property type="protein sequence ID" value="KZC22712.1"/>
    <property type="molecule type" value="Genomic_DNA"/>
</dbReference>
<dbReference type="RefSeq" id="WP_008436362.1">
    <property type="nucleotide sequence ID" value="NZ_LVJS01000054.1"/>
</dbReference>
<feature type="chain" id="PRO_5007599833" description="Signal peptidase" evidence="1">
    <location>
        <begin position="26"/>
        <end position="98"/>
    </location>
</feature>
<dbReference type="AlphaFoldDB" id="A0A154QGD5"/>